<reference evidence="1 2" key="1">
    <citation type="journal article" date="2011" name="PLoS Pathog.">
        <title>Dynamic evolution of pathogenicity revealed by sequencing and comparative genomics of 19 Pseudomonas syringae isolates.</title>
        <authorList>
            <person name="Baltrus D.A."/>
            <person name="Nishimura M.T."/>
            <person name="Romanchuk A."/>
            <person name="Chang J.H."/>
            <person name="Mukhtar M.S."/>
            <person name="Cherkis K."/>
            <person name="Roach J."/>
            <person name="Grant S.R."/>
            <person name="Jones C.D."/>
            <person name="Dangl J.L."/>
        </authorList>
    </citation>
    <scope>NUCLEOTIDE SEQUENCE [LARGE SCALE GENOMIC DNA]</scope>
    <source>
        <strain evidence="1 2">ES4326</strain>
    </source>
</reference>
<organism evidence="1 2">
    <name type="scientific">Pseudomonas syringae pv. maculicola str. ES4326</name>
    <dbReference type="NCBI Taxonomy" id="629265"/>
    <lineage>
        <taxon>Bacteria</taxon>
        <taxon>Pseudomonadati</taxon>
        <taxon>Pseudomonadota</taxon>
        <taxon>Gammaproteobacteria</taxon>
        <taxon>Pseudomonadales</taxon>
        <taxon>Pseudomonadaceae</taxon>
        <taxon>Pseudomonas</taxon>
    </lineage>
</organism>
<dbReference type="Proteomes" id="UP000003811">
    <property type="component" value="Chromosome"/>
</dbReference>
<proteinExistence type="predicted"/>
<evidence type="ECO:0000313" key="2">
    <source>
        <dbReference type="Proteomes" id="UP000003811"/>
    </source>
</evidence>
<dbReference type="AlphaFoldDB" id="A0A8T8C2M1"/>
<sequence>MIVLSSFDVVSPCEYSKLFMAANDLHHALVAAVALRYAVTEFSMPVVFEGGHELRVGVQECGLAQQLESRLDGGVMHDLAVFGNDL</sequence>
<name>A0A8T8C2M1_PSEYM</name>
<accession>A0A8T8C2M1</accession>
<dbReference type="RefSeq" id="WP_147469118.1">
    <property type="nucleotide sequence ID" value="NZ_CP047260.1"/>
</dbReference>
<evidence type="ECO:0000313" key="1">
    <source>
        <dbReference type="EMBL" id="QHE97952.1"/>
    </source>
</evidence>
<gene>
    <name evidence="1" type="ORF">PMA4326_015985</name>
</gene>
<dbReference type="EMBL" id="CP047260">
    <property type="protein sequence ID" value="QHE97952.1"/>
    <property type="molecule type" value="Genomic_DNA"/>
</dbReference>
<protein>
    <submittedName>
        <fullName evidence="1">Uncharacterized protein</fullName>
    </submittedName>
</protein>